<evidence type="ECO:0000313" key="2">
    <source>
        <dbReference type="Proteomes" id="UP001303046"/>
    </source>
</evidence>
<dbReference type="EMBL" id="JAVFWL010000004">
    <property type="protein sequence ID" value="KAK6746748.1"/>
    <property type="molecule type" value="Genomic_DNA"/>
</dbReference>
<accession>A0ABR1D965</accession>
<proteinExistence type="predicted"/>
<reference evidence="1 2" key="1">
    <citation type="submission" date="2023-08" db="EMBL/GenBank/DDBJ databases">
        <title>A Necator americanus chromosomal reference genome.</title>
        <authorList>
            <person name="Ilik V."/>
            <person name="Petrzelkova K.J."/>
            <person name="Pardy F."/>
            <person name="Fuh T."/>
            <person name="Niatou-Singa F.S."/>
            <person name="Gouil Q."/>
            <person name="Baker L."/>
            <person name="Ritchie M.E."/>
            <person name="Jex A.R."/>
            <person name="Gazzola D."/>
            <person name="Li H."/>
            <person name="Toshio Fujiwara R."/>
            <person name="Zhan B."/>
            <person name="Aroian R.V."/>
            <person name="Pafco B."/>
            <person name="Schwarz E.M."/>
        </authorList>
    </citation>
    <scope>NUCLEOTIDE SEQUENCE [LARGE SCALE GENOMIC DNA]</scope>
    <source>
        <strain evidence="1 2">Aroian</strain>
        <tissue evidence="1">Whole animal</tissue>
    </source>
</reference>
<protein>
    <submittedName>
        <fullName evidence="1">Uncharacterized protein</fullName>
    </submittedName>
</protein>
<organism evidence="1 2">
    <name type="scientific">Necator americanus</name>
    <name type="common">Human hookworm</name>
    <dbReference type="NCBI Taxonomy" id="51031"/>
    <lineage>
        <taxon>Eukaryota</taxon>
        <taxon>Metazoa</taxon>
        <taxon>Ecdysozoa</taxon>
        <taxon>Nematoda</taxon>
        <taxon>Chromadorea</taxon>
        <taxon>Rhabditida</taxon>
        <taxon>Rhabditina</taxon>
        <taxon>Rhabditomorpha</taxon>
        <taxon>Strongyloidea</taxon>
        <taxon>Ancylostomatidae</taxon>
        <taxon>Bunostominae</taxon>
        <taxon>Necator</taxon>
    </lineage>
</organism>
<dbReference type="Proteomes" id="UP001303046">
    <property type="component" value="Unassembled WGS sequence"/>
</dbReference>
<gene>
    <name evidence="1" type="primary">Necator_chrIV.g13464</name>
    <name evidence="1" type="ORF">RB195_000173</name>
</gene>
<evidence type="ECO:0000313" key="1">
    <source>
        <dbReference type="EMBL" id="KAK6746748.1"/>
    </source>
</evidence>
<sequence>MRHHVLAAKKFQRVTTESEWNSPWKPRKLTVHVVQKQRAELLGFLKDTPGYAYKADMVTLTCSKSMNQDSYNELNADPNPCRPPRLLTVNREHLASQRIPISSQWLRVRPGDKKNCYCHCFAILQGLRSVTTHDFTRHGPPNWLRRRKGCRVQQEKSSILKIAPRNIPVSLPFA</sequence>
<keyword evidence="2" id="KW-1185">Reference proteome</keyword>
<comment type="caution">
    <text evidence="1">The sequence shown here is derived from an EMBL/GenBank/DDBJ whole genome shotgun (WGS) entry which is preliminary data.</text>
</comment>
<name>A0ABR1D965_NECAM</name>